<evidence type="ECO:0000313" key="2">
    <source>
        <dbReference type="EMBL" id="EDS28470.1"/>
    </source>
</evidence>
<evidence type="ECO:0000313" key="3">
    <source>
        <dbReference type="EnsemblMetazoa" id="CPIJ006650-PA"/>
    </source>
</evidence>
<accession>B0WIG4</accession>
<sequence>MLKFVEHNLTPDDDSRESEEICFVNTAPNDLRWSDFTQLALAQSVQSFHVQRLIASNDSEFATRVCSVIVSPLTEEESVQVIEGLFRNKALNRFAWIVLVSTDDSSTHETVHRYRDFVRRYNILNSLLVIHGDWYRHNLVLDQTKPILQKELIAQFKTKQSLQVKEYRKHIHSLSANESYLKFCDWAQMFVGSDQNIDPTTRQTLFYLIPGTASAILVSNVFLPSSIFNIEFKVIYDKLIESGIWNHWKQQERKDFKQPDQLQHLVLTFDDLISIWWILVWGAVLGGTALLLEIAASNRKGIIARITVLMVKILTDFKRIGAAVIVSVKAFVVNAVQRIWF</sequence>
<evidence type="ECO:0000313" key="4">
    <source>
        <dbReference type="Proteomes" id="UP000002320"/>
    </source>
</evidence>
<reference evidence="2" key="1">
    <citation type="submission" date="2007-03" db="EMBL/GenBank/DDBJ databases">
        <title>Annotation of Culex pipiens quinquefasciatus.</title>
        <authorList>
            <consortium name="The Broad Institute Genome Sequencing Platform"/>
            <person name="Atkinson P.W."/>
            <person name="Hemingway J."/>
            <person name="Christensen B.M."/>
            <person name="Higgs S."/>
            <person name="Kodira C."/>
            <person name="Hannick L."/>
            <person name="Megy K."/>
            <person name="O'Leary S."/>
            <person name="Pearson M."/>
            <person name="Haas B.J."/>
            <person name="Mauceli E."/>
            <person name="Wortman J.R."/>
            <person name="Lee N.H."/>
            <person name="Guigo R."/>
            <person name="Stanke M."/>
            <person name="Alvarado L."/>
            <person name="Amedeo P."/>
            <person name="Antoine C.H."/>
            <person name="Arensburger P."/>
            <person name="Bidwell S.L."/>
            <person name="Crawford M."/>
            <person name="Camaro F."/>
            <person name="Devon K."/>
            <person name="Engels R."/>
            <person name="Hammond M."/>
            <person name="Howarth C."/>
            <person name="Koehrsen M."/>
            <person name="Lawson D."/>
            <person name="Montgomery P."/>
            <person name="Nene V."/>
            <person name="Nusbaum C."/>
            <person name="Puiu D."/>
            <person name="Romero-Severson J."/>
            <person name="Severson D.W."/>
            <person name="Shumway M."/>
            <person name="Sisk P."/>
            <person name="Stolte C."/>
            <person name="Zeng Q."/>
            <person name="Eisenstadt E."/>
            <person name="Fraser-Liggett C."/>
            <person name="Strausberg R."/>
            <person name="Galagan J."/>
            <person name="Birren B."/>
            <person name="Collins F.H."/>
        </authorList>
    </citation>
    <scope>NUCLEOTIDE SEQUENCE [LARGE SCALE GENOMIC DNA]</scope>
    <source>
        <strain evidence="2">JHB</strain>
    </source>
</reference>
<dbReference type="AlphaFoldDB" id="B0WIG4"/>
<dbReference type="VEuPathDB" id="VectorBase:CPIJ006650"/>
<evidence type="ECO:0000256" key="1">
    <source>
        <dbReference type="SAM" id="Phobius"/>
    </source>
</evidence>
<feature type="transmembrane region" description="Helical" evidence="1">
    <location>
        <begin position="205"/>
        <end position="223"/>
    </location>
</feature>
<protein>
    <submittedName>
        <fullName evidence="2 3">Uncharacterized protein</fullName>
    </submittedName>
</protein>
<keyword evidence="1" id="KW-1133">Transmembrane helix</keyword>
<dbReference type="InParanoid" id="B0WIG4"/>
<dbReference type="VEuPathDB" id="VectorBase:CQUJHB020256"/>
<dbReference type="HOGENOM" id="CLU_814465_0_0_1"/>
<organism>
    <name type="scientific">Culex quinquefasciatus</name>
    <name type="common">Southern house mosquito</name>
    <name type="synonym">Culex pungens</name>
    <dbReference type="NCBI Taxonomy" id="7176"/>
    <lineage>
        <taxon>Eukaryota</taxon>
        <taxon>Metazoa</taxon>
        <taxon>Ecdysozoa</taxon>
        <taxon>Arthropoda</taxon>
        <taxon>Hexapoda</taxon>
        <taxon>Insecta</taxon>
        <taxon>Pterygota</taxon>
        <taxon>Neoptera</taxon>
        <taxon>Endopterygota</taxon>
        <taxon>Diptera</taxon>
        <taxon>Nematocera</taxon>
        <taxon>Culicoidea</taxon>
        <taxon>Culicidae</taxon>
        <taxon>Culicinae</taxon>
        <taxon>Culicini</taxon>
        <taxon>Culex</taxon>
        <taxon>Culex</taxon>
    </lineage>
</organism>
<proteinExistence type="predicted"/>
<keyword evidence="1" id="KW-0812">Transmembrane</keyword>
<keyword evidence="1" id="KW-0472">Membrane</keyword>
<gene>
    <name evidence="3" type="primary">6038772</name>
    <name evidence="2" type="ORF">CpipJ_CPIJ006650</name>
</gene>
<dbReference type="Proteomes" id="UP000002320">
    <property type="component" value="Unassembled WGS sequence"/>
</dbReference>
<keyword evidence="4" id="KW-1185">Reference proteome</keyword>
<feature type="transmembrane region" description="Helical" evidence="1">
    <location>
        <begin position="275"/>
        <end position="296"/>
    </location>
</feature>
<reference evidence="3" key="2">
    <citation type="submission" date="2021-02" db="UniProtKB">
        <authorList>
            <consortium name="EnsemblMetazoa"/>
        </authorList>
    </citation>
    <scope>IDENTIFICATION</scope>
    <source>
        <strain evidence="3">JHB</strain>
    </source>
</reference>
<dbReference type="KEGG" id="cqu:CpipJ_CPIJ006650"/>
<dbReference type="EnsemblMetazoa" id="CPIJ006650-RA">
    <property type="protein sequence ID" value="CPIJ006650-PA"/>
    <property type="gene ID" value="CPIJ006650"/>
</dbReference>
<dbReference type="EMBL" id="DS231948">
    <property type="protein sequence ID" value="EDS28470.1"/>
    <property type="molecule type" value="Genomic_DNA"/>
</dbReference>
<name>B0WIG4_CULQU</name>